<organism evidence="2 3">
    <name type="scientific">Anoxybacillus flavithermus (strain DSM 21510 / WK1)</name>
    <dbReference type="NCBI Taxonomy" id="491915"/>
    <lineage>
        <taxon>Bacteria</taxon>
        <taxon>Bacillati</taxon>
        <taxon>Bacillota</taxon>
        <taxon>Bacilli</taxon>
        <taxon>Bacillales</taxon>
        <taxon>Anoxybacillaceae</taxon>
        <taxon>Anoxybacillus</taxon>
    </lineage>
</organism>
<dbReference type="PROSITE" id="PS51257">
    <property type="entry name" value="PROKAR_LIPOPROTEIN"/>
    <property type="match status" value="1"/>
</dbReference>
<dbReference type="KEGG" id="afl:Aflv_0424"/>
<feature type="chain" id="PRO_5038453701" evidence="1">
    <location>
        <begin position="28"/>
        <end position="260"/>
    </location>
</feature>
<dbReference type="eggNOG" id="ENOG50334VU">
    <property type="taxonomic scope" value="Bacteria"/>
</dbReference>
<dbReference type="AlphaFoldDB" id="B7GK52"/>
<evidence type="ECO:0000256" key="1">
    <source>
        <dbReference type="SAM" id="SignalP"/>
    </source>
</evidence>
<name>B7GK52_ANOFW</name>
<dbReference type="Proteomes" id="UP000000742">
    <property type="component" value="Chromosome"/>
</dbReference>
<gene>
    <name evidence="2" type="ordered locus">Aflv_0424</name>
</gene>
<keyword evidence="1" id="KW-0732">Signal</keyword>
<feature type="signal peptide" evidence="1">
    <location>
        <begin position="1"/>
        <end position="27"/>
    </location>
</feature>
<sequence>MLMIKKSFLIFCTLVSFLILGCQSEHTKGFIVFGKWDGIYVAKKDDPFVLNFILLSDSPLTNVTSIDFPEISHAIDDMQYDLIEGDKYKDFQLFNIAVNLRLKETNSATLSKITLIFDQKYKETFPIGQIKLAVDEKGIFTPQNGYVTAYPNTQFFQAKLKNISEHTIQIKRVTVENTDLQTKDVKINDKSEKQSVRPNETMNMYFTLAEKTEQNAHFYIVTPKIEYELAGKASSTYIDPVFYGVTNLTKDKLDDILKQN</sequence>
<proteinExistence type="predicted"/>
<evidence type="ECO:0000313" key="3">
    <source>
        <dbReference type="Proteomes" id="UP000000742"/>
    </source>
</evidence>
<dbReference type="EMBL" id="CP000922">
    <property type="protein sequence ID" value="ACJ32808.1"/>
    <property type="molecule type" value="Genomic_DNA"/>
</dbReference>
<reference evidence="2 3" key="1">
    <citation type="journal article" date="2008" name="Genome Biol.">
        <title>Encapsulated in silica: genome, proteome and physiology of the thermophilic bacterium Anoxybacillus flavithermus WK1.</title>
        <authorList>
            <person name="Saw J.H."/>
            <person name="Mountain B.W."/>
            <person name="Feng L."/>
            <person name="Omelchenko M.V."/>
            <person name="Hou S."/>
            <person name="Saito J.A."/>
            <person name="Stott M.B."/>
            <person name="Li D."/>
            <person name="Zhao G."/>
            <person name="Wu J."/>
            <person name="Galperin M.Y."/>
            <person name="Koonin E.V."/>
            <person name="Makarova K.S."/>
            <person name="Wolf Y.I."/>
            <person name="Rigden D.J."/>
            <person name="Dunfield P.F."/>
            <person name="Wang L."/>
            <person name="Alam M."/>
        </authorList>
    </citation>
    <scope>NUCLEOTIDE SEQUENCE [LARGE SCALE GENOMIC DNA]</scope>
    <source>
        <strain evidence="3">DSM 21510 / WK1</strain>
    </source>
</reference>
<evidence type="ECO:0000313" key="2">
    <source>
        <dbReference type="EMBL" id="ACJ32808.1"/>
    </source>
</evidence>
<accession>B7GK52</accession>
<dbReference type="HOGENOM" id="CLU_1076223_0_0_9"/>
<protein>
    <submittedName>
        <fullName evidence="2">Uncharacterized conserved protein</fullName>
    </submittedName>
</protein>